<keyword evidence="4" id="KW-1185">Reference proteome</keyword>
<keyword evidence="2" id="KW-0812">Transmembrane</keyword>
<organism evidence="3 4">
    <name type="scientific">Pilimelia terevasa</name>
    <dbReference type="NCBI Taxonomy" id="53372"/>
    <lineage>
        <taxon>Bacteria</taxon>
        <taxon>Bacillati</taxon>
        <taxon>Actinomycetota</taxon>
        <taxon>Actinomycetes</taxon>
        <taxon>Micromonosporales</taxon>
        <taxon>Micromonosporaceae</taxon>
        <taxon>Pilimelia</taxon>
    </lineage>
</organism>
<reference evidence="3" key="2">
    <citation type="submission" date="2020-09" db="EMBL/GenBank/DDBJ databases">
        <authorList>
            <person name="Sun Q."/>
            <person name="Ohkuma M."/>
        </authorList>
    </citation>
    <scope>NUCLEOTIDE SEQUENCE</scope>
    <source>
        <strain evidence="3">JCM 3091</strain>
    </source>
</reference>
<evidence type="ECO:0000313" key="3">
    <source>
        <dbReference type="EMBL" id="GGK23069.1"/>
    </source>
</evidence>
<feature type="transmembrane region" description="Helical" evidence="2">
    <location>
        <begin position="89"/>
        <end position="110"/>
    </location>
</feature>
<proteinExistence type="predicted"/>
<feature type="region of interest" description="Disordered" evidence="1">
    <location>
        <begin position="150"/>
        <end position="191"/>
    </location>
</feature>
<protein>
    <submittedName>
        <fullName evidence="3">Membrane protein</fullName>
    </submittedName>
</protein>
<dbReference type="Pfam" id="PF09534">
    <property type="entry name" value="Trp_oprn_chp"/>
    <property type="match status" value="1"/>
</dbReference>
<evidence type="ECO:0000256" key="2">
    <source>
        <dbReference type="SAM" id="Phobius"/>
    </source>
</evidence>
<feature type="transmembrane region" description="Helical" evidence="2">
    <location>
        <begin position="116"/>
        <end position="136"/>
    </location>
</feature>
<evidence type="ECO:0000313" key="4">
    <source>
        <dbReference type="Proteomes" id="UP000662200"/>
    </source>
</evidence>
<sequence length="191" mass="18595">MSEDSVPADAPARRRMTGVVAVCALASAVALWASGRTWATWDGPGPSTLPGGAASLTGAGTLPWLPATALVALAGAGALVAVPGLLRRVVGGVLVLIGVGFVAGPTTAVTEGAGPLWPVVVAACGAVVTACGVLAIREAGRWPGLGARYARDDGPAGAGTPTGDTRPGDSRGGAGDAAAWRALDRGEDPTV</sequence>
<dbReference type="EMBL" id="BMQC01000004">
    <property type="protein sequence ID" value="GGK23069.1"/>
    <property type="molecule type" value="Genomic_DNA"/>
</dbReference>
<dbReference type="RefSeq" id="WP_189113442.1">
    <property type="nucleotide sequence ID" value="NZ_BMQC01000004.1"/>
</dbReference>
<accession>A0A8J3BJ39</accession>
<reference evidence="3" key="1">
    <citation type="journal article" date="2014" name="Int. J. Syst. Evol. Microbiol.">
        <title>Complete genome sequence of Corynebacterium casei LMG S-19264T (=DSM 44701T), isolated from a smear-ripened cheese.</title>
        <authorList>
            <consortium name="US DOE Joint Genome Institute (JGI-PGF)"/>
            <person name="Walter F."/>
            <person name="Albersmeier A."/>
            <person name="Kalinowski J."/>
            <person name="Ruckert C."/>
        </authorList>
    </citation>
    <scope>NUCLEOTIDE SEQUENCE</scope>
    <source>
        <strain evidence="3">JCM 3091</strain>
    </source>
</reference>
<feature type="transmembrane region" description="Helical" evidence="2">
    <location>
        <begin position="63"/>
        <end position="82"/>
    </location>
</feature>
<evidence type="ECO:0000256" key="1">
    <source>
        <dbReference type="SAM" id="MobiDB-lite"/>
    </source>
</evidence>
<gene>
    <name evidence="3" type="ORF">GCM10010124_14500</name>
</gene>
<keyword evidence="2" id="KW-0472">Membrane</keyword>
<feature type="compositionally biased region" description="Basic and acidic residues" evidence="1">
    <location>
        <begin position="182"/>
        <end position="191"/>
    </location>
</feature>
<comment type="caution">
    <text evidence="3">The sequence shown here is derived from an EMBL/GenBank/DDBJ whole genome shotgun (WGS) entry which is preliminary data.</text>
</comment>
<keyword evidence="2" id="KW-1133">Transmembrane helix</keyword>
<dbReference type="Proteomes" id="UP000662200">
    <property type="component" value="Unassembled WGS sequence"/>
</dbReference>
<dbReference type="AlphaFoldDB" id="A0A8J3BJ39"/>
<dbReference type="InterPro" id="IPR019051">
    <property type="entry name" value="Trp_biosyn_TM_oprn/chp"/>
</dbReference>
<name>A0A8J3BJ39_9ACTN</name>